<evidence type="ECO:0000256" key="3">
    <source>
        <dbReference type="RuleBase" id="RU362026"/>
    </source>
</evidence>
<evidence type="ECO:0000256" key="1">
    <source>
        <dbReference type="ARBA" id="ARBA00022603"/>
    </source>
</evidence>
<evidence type="ECO:0000313" key="7">
    <source>
        <dbReference type="Proteomes" id="UP000363590"/>
    </source>
</evidence>
<dbReference type="Pfam" id="PF01555">
    <property type="entry name" value="N6_N4_Mtase"/>
    <property type="match status" value="2"/>
</dbReference>
<dbReference type="AlphaFoldDB" id="A0A5P9XSP2"/>
<comment type="similarity">
    <text evidence="3">Belongs to the N(4)/N(6)-methyltransferase family.</text>
</comment>
<dbReference type="GO" id="GO:0003677">
    <property type="term" value="F:DNA binding"/>
    <property type="evidence" value="ECO:0007669"/>
    <property type="project" value="InterPro"/>
</dbReference>
<dbReference type="KEGG" id="atx:GCD22_02535"/>
<evidence type="ECO:0000313" key="6">
    <source>
        <dbReference type="EMBL" id="QFX96720.1"/>
    </source>
</evidence>
<dbReference type="SUPFAM" id="SSF53335">
    <property type="entry name" value="S-adenosyl-L-methionine-dependent methyltransferases"/>
    <property type="match status" value="1"/>
</dbReference>
<feature type="domain" description="DNA methylase N-4/N-6" evidence="5">
    <location>
        <begin position="1"/>
        <end position="119"/>
    </location>
</feature>
<gene>
    <name evidence="6" type="primary">xcyIM</name>
    <name evidence="6" type="ORF">GCD22_02535</name>
</gene>
<dbReference type="EMBL" id="CP045571">
    <property type="protein sequence ID" value="QFX96720.1"/>
    <property type="molecule type" value="Genomic_DNA"/>
</dbReference>
<dbReference type="Gene3D" id="3.40.50.150">
    <property type="entry name" value="Vaccinia Virus protein VP39"/>
    <property type="match status" value="1"/>
</dbReference>
<dbReference type="GO" id="GO:0032259">
    <property type="term" value="P:methylation"/>
    <property type="evidence" value="ECO:0007669"/>
    <property type="project" value="UniProtKB-KW"/>
</dbReference>
<reference evidence="6 7" key="1">
    <citation type="submission" date="2019-10" db="EMBL/GenBank/DDBJ databases">
        <authorList>
            <person name="Wang R."/>
        </authorList>
    </citation>
    <scope>NUCLEOTIDE SEQUENCE [LARGE SCALE GENOMIC DNA]</scope>
    <source>
        <strain evidence="6 7">ATCC 19377</strain>
    </source>
</reference>
<evidence type="ECO:0000259" key="5">
    <source>
        <dbReference type="Pfam" id="PF01555"/>
    </source>
</evidence>
<evidence type="ECO:0000256" key="4">
    <source>
        <dbReference type="SAM" id="MobiDB-lite"/>
    </source>
</evidence>
<dbReference type="Proteomes" id="UP000363590">
    <property type="component" value="Chromosome"/>
</dbReference>
<keyword evidence="1 6" id="KW-0489">Methyltransferase</keyword>
<accession>A0A5P9XSP2</accession>
<dbReference type="InterPro" id="IPR029063">
    <property type="entry name" value="SAM-dependent_MTases_sf"/>
</dbReference>
<dbReference type="PRINTS" id="PR00508">
    <property type="entry name" value="S21N4MTFRASE"/>
</dbReference>
<organism evidence="6 7">
    <name type="scientific">Acidithiobacillus thiooxidans ATCC 19377</name>
    <dbReference type="NCBI Taxonomy" id="637390"/>
    <lineage>
        <taxon>Bacteria</taxon>
        <taxon>Pseudomonadati</taxon>
        <taxon>Pseudomonadota</taxon>
        <taxon>Acidithiobacillia</taxon>
        <taxon>Acidithiobacillales</taxon>
        <taxon>Acidithiobacillaceae</taxon>
        <taxon>Acidithiobacillus</taxon>
    </lineage>
</organism>
<dbReference type="InterPro" id="IPR002941">
    <property type="entry name" value="DNA_methylase_N4/N6"/>
</dbReference>
<name>A0A5P9XSP2_ACITH</name>
<proteinExistence type="inferred from homology"/>
<sequence length="245" mass="27349">MPESVKDRPTRSHEMVFLLSKSQRYFYDHIAVQEPTVSLQSAQAGSFRRVGSKREQCIPGQSAGTHRPNRKDTVFANSMRNQRDVWNVSTKPFHGAHFAVFPPGLVDPMIRAGTSEKGVCPTCGTPWVRKNGSSFYRGKANAAREVLAKVETGPRAITLRTDGWQPGCQCDAADPIPAVVLDPFGGSGTVAIVAESLGRDWRIIEANPEYAAMATARIQENREWLIRNRIYHKPLLQRQQLKMFS</sequence>
<dbReference type="GO" id="GO:0008170">
    <property type="term" value="F:N-methyltransferase activity"/>
    <property type="evidence" value="ECO:0007669"/>
    <property type="project" value="InterPro"/>
</dbReference>
<keyword evidence="2" id="KW-0808">Transferase</keyword>
<feature type="domain" description="DNA methylase N-4/N-6" evidence="5">
    <location>
        <begin position="179"/>
        <end position="214"/>
    </location>
</feature>
<evidence type="ECO:0000256" key="2">
    <source>
        <dbReference type="ARBA" id="ARBA00022679"/>
    </source>
</evidence>
<dbReference type="EC" id="2.1.1.-" evidence="3"/>
<dbReference type="InterPro" id="IPR001091">
    <property type="entry name" value="RM_Methyltransferase"/>
</dbReference>
<protein>
    <recommendedName>
        <fullName evidence="3">Methyltransferase</fullName>
        <ecNumber evidence="3">2.1.1.-</ecNumber>
    </recommendedName>
</protein>
<feature type="region of interest" description="Disordered" evidence="4">
    <location>
        <begin position="51"/>
        <end position="70"/>
    </location>
</feature>